<dbReference type="EMBL" id="CP029352">
    <property type="protein sequence ID" value="AWK85483.1"/>
    <property type="molecule type" value="Genomic_DNA"/>
</dbReference>
<dbReference type="KEGG" id="azz:DEW08_04265"/>
<keyword evidence="3" id="KW-1185">Reference proteome</keyword>
<accession>A0A2S2CLU3</accession>
<protein>
    <submittedName>
        <fullName evidence="2">Uncharacterized protein</fullName>
    </submittedName>
</protein>
<feature type="compositionally biased region" description="Gly residues" evidence="1">
    <location>
        <begin position="110"/>
        <end position="127"/>
    </location>
</feature>
<evidence type="ECO:0000313" key="3">
    <source>
        <dbReference type="Proteomes" id="UP000245629"/>
    </source>
</evidence>
<evidence type="ECO:0000313" key="2">
    <source>
        <dbReference type="EMBL" id="AWK85483.1"/>
    </source>
</evidence>
<organism evidence="2 3">
    <name type="scientific">Azospirillum thermophilum</name>
    <dbReference type="NCBI Taxonomy" id="2202148"/>
    <lineage>
        <taxon>Bacteria</taxon>
        <taxon>Pseudomonadati</taxon>
        <taxon>Pseudomonadota</taxon>
        <taxon>Alphaproteobacteria</taxon>
        <taxon>Rhodospirillales</taxon>
        <taxon>Azospirillaceae</taxon>
        <taxon>Azospirillum</taxon>
    </lineage>
</organism>
<feature type="region of interest" description="Disordered" evidence="1">
    <location>
        <begin position="109"/>
        <end position="135"/>
    </location>
</feature>
<dbReference type="AlphaFoldDB" id="A0A2S2CLU3"/>
<sequence>MPVMNVALATATASRPVDPMTARGAKDAGTGADAPIRIATGTAEPLTNRYPIVAFSYDTDASRLVMLFRDPADGKTVSQIPTEAALKQYKEAQQKEKEAERASALKMVVGGAGDGGQGGSSGAGSGGSSASRSATNGAAGKAAVTTAAAPPSGGAPFVAQSSVSTTHQAAVAVAGAAAGAGGSTGSARVNVVI</sequence>
<gene>
    <name evidence="2" type="ORF">DEW08_04265</name>
</gene>
<dbReference type="OrthoDB" id="7307792at2"/>
<dbReference type="Proteomes" id="UP000245629">
    <property type="component" value="Chromosome 1"/>
</dbReference>
<proteinExistence type="predicted"/>
<dbReference type="RefSeq" id="WP_109324747.1">
    <property type="nucleotide sequence ID" value="NZ_CP029352.1"/>
</dbReference>
<reference evidence="3" key="1">
    <citation type="submission" date="2018-05" db="EMBL/GenBank/DDBJ databases">
        <title>Azospirillum thermophila sp. nov., a novel isolated from hot spring.</title>
        <authorList>
            <person name="Zhao Z."/>
        </authorList>
    </citation>
    <scope>NUCLEOTIDE SEQUENCE [LARGE SCALE GENOMIC DNA]</scope>
    <source>
        <strain evidence="3">CFH 70021</strain>
    </source>
</reference>
<evidence type="ECO:0000256" key="1">
    <source>
        <dbReference type="SAM" id="MobiDB-lite"/>
    </source>
</evidence>
<name>A0A2S2CLU3_9PROT</name>